<evidence type="ECO:0000313" key="3">
    <source>
        <dbReference type="Proteomes" id="UP000250321"/>
    </source>
</evidence>
<protein>
    <submittedName>
        <fullName evidence="2">Uncharacterized protein</fullName>
    </submittedName>
</protein>
<reference evidence="2 3" key="1">
    <citation type="submission" date="2018-02" db="EMBL/GenBank/DDBJ databases">
        <title>Draft genome of wild Prunus yedoensis var. nudiflora.</title>
        <authorList>
            <person name="Baek S."/>
            <person name="Kim J.-H."/>
            <person name="Choi K."/>
            <person name="Kim G.-B."/>
            <person name="Cho A."/>
            <person name="Jang H."/>
            <person name="Shin C.-H."/>
            <person name="Yu H.-J."/>
            <person name="Mun J.-H."/>
        </authorList>
    </citation>
    <scope>NUCLEOTIDE SEQUENCE [LARGE SCALE GENOMIC DNA]</scope>
    <source>
        <strain evidence="3">cv. Jeju island</strain>
        <tissue evidence="2">Leaf</tissue>
    </source>
</reference>
<feature type="region of interest" description="Disordered" evidence="1">
    <location>
        <begin position="1"/>
        <end position="32"/>
    </location>
</feature>
<name>A0A314V393_PRUYE</name>
<dbReference type="OrthoDB" id="1915989at2759"/>
<evidence type="ECO:0000256" key="1">
    <source>
        <dbReference type="SAM" id="MobiDB-lite"/>
    </source>
</evidence>
<gene>
    <name evidence="2" type="ORF">Pyn_04278</name>
</gene>
<dbReference type="EMBL" id="PJQY01002896">
    <property type="protein sequence ID" value="PQM41919.1"/>
    <property type="molecule type" value="Genomic_DNA"/>
</dbReference>
<organism evidence="2 3">
    <name type="scientific">Prunus yedoensis var. nudiflora</name>
    <dbReference type="NCBI Taxonomy" id="2094558"/>
    <lineage>
        <taxon>Eukaryota</taxon>
        <taxon>Viridiplantae</taxon>
        <taxon>Streptophyta</taxon>
        <taxon>Embryophyta</taxon>
        <taxon>Tracheophyta</taxon>
        <taxon>Spermatophyta</taxon>
        <taxon>Magnoliopsida</taxon>
        <taxon>eudicotyledons</taxon>
        <taxon>Gunneridae</taxon>
        <taxon>Pentapetalae</taxon>
        <taxon>rosids</taxon>
        <taxon>fabids</taxon>
        <taxon>Rosales</taxon>
        <taxon>Rosaceae</taxon>
        <taxon>Amygdaloideae</taxon>
        <taxon>Amygdaleae</taxon>
        <taxon>Prunus</taxon>
    </lineage>
</organism>
<dbReference type="AlphaFoldDB" id="A0A314V393"/>
<keyword evidence="3" id="KW-1185">Reference proteome</keyword>
<sequence>MEESIGDEAELKSISTDNTTTATTERDTEAMVSGLKLKLRSNPMRTNNFRERIQQVHEGLKNLKT</sequence>
<accession>A0A314V393</accession>
<dbReference type="Proteomes" id="UP000250321">
    <property type="component" value="Unassembled WGS sequence"/>
</dbReference>
<comment type="caution">
    <text evidence="2">The sequence shown here is derived from an EMBL/GenBank/DDBJ whole genome shotgun (WGS) entry which is preliminary data.</text>
</comment>
<proteinExistence type="predicted"/>
<evidence type="ECO:0000313" key="2">
    <source>
        <dbReference type="EMBL" id="PQM41919.1"/>
    </source>
</evidence>